<dbReference type="InterPro" id="IPR027417">
    <property type="entry name" value="P-loop_NTPase"/>
</dbReference>
<organism evidence="1 2">
    <name type="scientific">Candidatus Eisenbergiella pullistercoris</name>
    <dbReference type="NCBI Taxonomy" id="2838555"/>
    <lineage>
        <taxon>Bacteria</taxon>
        <taxon>Bacillati</taxon>
        <taxon>Bacillota</taxon>
        <taxon>Clostridia</taxon>
        <taxon>Lachnospirales</taxon>
        <taxon>Lachnospiraceae</taxon>
        <taxon>Eisenbergiella</taxon>
    </lineage>
</organism>
<dbReference type="EMBL" id="DXDD01000065">
    <property type="protein sequence ID" value="HIY60020.1"/>
    <property type="molecule type" value="Genomic_DNA"/>
</dbReference>
<dbReference type="Gene3D" id="3.40.50.300">
    <property type="entry name" value="P-loop containing nucleotide triphosphate hydrolases"/>
    <property type="match status" value="1"/>
</dbReference>
<dbReference type="GO" id="GO:0017111">
    <property type="term" value="F:ribonucleoside triphosphate phosphatase activity"/>
    <property type="evidence" value="ECO:0007669"/>
    <property type="project" value="InterPro"/>
</dbReference>
<reference evidence="1" key="2">
    <citation type="submission" date="2021-04" db="EMBL/GenBank/DDBJ databases">
        <authorList>
            <person name="Gilroy R."/>
        </authorList>
    </citation>
    <scope>NUCLEOTIDE SEQUENCE</scope>
    <source>
        <strain evidence="1">ChiSxjej3B15-24422</strain>
    </source>
</reference>
<protein>
    <recommendedName>
        <fullName evidence="3">Deoxynucleoside kinase</fullName>
    </recommendedName>
</protein>
<evidence type="ECO:0000313" key="1">
    <source>
        <dbReference type="EMBL" id="HIY60020.1"/>
    </source>
</evidence>
<dbReference type="InterPro" id="IPR004948">
    <property type="entry name" value="Nuc-triphosphatase_THEP1"/>
</dbReference>
<dbReference type="SUPFAM" id="SSF52540">
    <property type="entry name" value="P-loop containing nucleoside triphosphate hydrolases"/>
    <property type="match status" value="2"/>
</dbReference>
<evidence type="ECO:0008006" key="3">
    <source>
        <dbReference type="Google" id="ProtNLM"/>
    </source>
</evidence>
<reference evidence="1" key="1">
    <citation type="journal article" date="2021" name="PeerJ">
        <title>Extensive microbial diversity within the chicken gut microbiome revealed by metagenomics and culture.</title>
        <authorList>
            <person name="Gilroy R."/>
            <person name="Ravi A."/>
            <person name="Getino M."/>
            <person name="Pursley I."/>
            <person name="Horton D.L."/>
            <person name="Alikhan N.F."/>
            <person name="Baker D."/>
            <person name="Gharbi K."/>
            <person name="Hall N."/>
            <person name="Watson M."/>
            <person name="Adriaenssens E.M."/>
            <person name="Foster-Nyarko E."/>
            <person name="Jarju S."/>
            <person name="Secka A."/>
            <person name="Antonio M."/>
            <person name="Oren A."/>
            <person name="Chaudhuri R.R."/>
            <person name="La Ragione R."/>
            <person name="Hildebrand F."/>
            <person name="Pallen M.J."/>
        </authorList>
    </citation>
    <scope>NUCLEOTIDE SEQUENCE</scope>
    <source>
        <strain evidence="1">ChiSxjej3B15-24422</strain>
    </source>
</reference>
<dbReference type="Proteomes" id="UP000824007">
    <property type="component" value="Unassembled WGS sequence"/>
</dbReference>
<name>A0A9D1YN83_9FIRM</name>
<gene>
    <name evidence="1" type="ORF">H9831_04975</name>
</gene>
<dbReference type="Pfam" id="PF03266">
    <property type="entry name" value="NTPase_1"/>
    <property type="match status" value="1"/>
</dbReference>
<dbReference type="AlphaFoldDB" id="A0A9D1YN83"/>
<sequence length="170" mass="19819">MTELVFIEGISGVGKSTMVSRIAKDLKQQGYEIKAYLESDFANPIDFYSTAWLTDAEYETLCFKYASERSAIRRYTIRVKNGKLIRYYNQEEPLFQEPLLSELKEKEFCYKPEHPVPFAEYTSIYESVWELFAAGIDETYDFILFDGSLLHHPMNDMMRNYHVAGEQAVS</sequence>
<comment type="caution">
    <text evidence="1">The sequence shown here is derived from an EMBL/GenBank/DDBJ whole genome shotgun (WGS) entry which is preliminary data.</text>
</comment>
<accession>A0A9D1YN83</accession>
<proteinExistence type="predicted"/>
<feature type="non-terminal residue" evidence="1">
    <location>
        <position position="170"/>
    </location>
</feature>
<evidence type="ECO:0000313" key="2">
    <source>
        <dbReference type="Proteomes" id="UP000824007"/>
    </source>
</evidence>